<comment type="caution">
    <text evidence="2">The sequence shown here is derived from an EMBL/GenBank/DDBJ whole genome shotgun (WGS) entry which is preliminary data.</text>
</comment>
<evidence type="ECO:0000313" key="3">
    <source>
        <dbReference type="Proteomes" id="UP000606724"/>
    </source>
</evidence>
<evidence type="ECO:0000256" key="1">
    <source>
        <dbReference type="SAM" id="Phobius"/>
    </source>
</evidence>
<sequence>MSKRRSSHGFYLPEFKVLSRIFLAIIGSYGIAVLTSLTFLALPIDEISAIYWGQIASVVVCALILVLVFSLRRLWLAWTLVVGIAGLLGMIDYVAI</sequence>
<keyword evidence="1" id="KW-1133">Transmembrane helix</keyword>
<feature type="transmembrane region" description="Helical" evidence="1">
    <location>
        <begin position="50"/>
        <end position="68"/>
    </location>
</feature>
<feature type="transmembrane region" description="Helical" evidence="1">
    <location>
        <begin position="21"/>
        <end position="44"/>
    </location>
</feature>
<gene>
    <name evidence="2" type="ORF">H9653_09995</name>
</gene>
<protein>
    <submittedName>
        <fullName evidence="2">DUF3649 domain-containing protein</fullName>
    </submittedName>
</protein>
<proteinExistence type="predicted"/>
<keyword evidence="1" id="KW-0812">Transmembrane</keyword>
<keyword evidence="3" id="KW-1185">Reference proteome</keyword>
<dbReference type="RefSeq" id="WP_191692256.1">
    <property type="nucleotide sequence ID" value="NZ_JACSQR010000031.1"/>
</dbReference>
<keyword evidence="1" id="KW-0472">Membrane</keyword>
<accession>A0ABR8RLG7</accession>
<evidence type="ECO:0000313" key="2">
    <source>
        <dbReference type="EMBL" id="MBD7948337.1"/>
    </source>
</evidence>
<dbReference type="Proteomes" id="UP000606724">
    <property type="component" value="Unassembled WGS sequence"/>
</dbReference>
<reference evidence="2 3" key="1">
    <citation type="submission" date="2020-08" db="EMBL/GenBank/DDBJ databases">
        <title>A Genomic Blueprint of the Chicken Gut Microbiome.</title>
        <authorList>
            <person name="Gilroy R."/>
            <person name="Ravi A."/>
            <person name="Getino M."/>
            <person name="Pursley I."/>
            <person name="Horton D.L."/>
            <person name="Alikhan N.-F."/>
            <person name="Baker D."/>
            <person name="Gharbi K."/>
            <person name="Hall N."/>
            <person name="Watson M."/>
            <person name="Adriaenssens E.M."/>
            <person name="Foster-Nyarko E."/>
            <person name="Jarju S."/>
            <person name="Secka A."/>
            <person name="Antonio M."/>
            <person name="Oren A."/>
            <person name="Chaudhuri R."/>
            <person name="La Ragione R.M."/>
            <person name="Hildebrand F."/>
            <person name="Pallen M.J."/>
        </authorList>
    </citation>
    <scope>NUCLEOTIDE SEQUENCE [LARGE SCALE GENOMIC DNA]</scope>
    <source>
        <strain evidence="2 3">Sa4CVA2</strain>
    </source>
</reference>
<dbReference type="EMBL" id="JACSQR010000031">
    <property type="protein sequence ID" value="MBD7948337.1"/>
    <property type="molecule type" value="Genomic_DNA"/>
</dbReference>
<organism evidence="2 3">
    <name type="scientific">Psychrobacter communis</name>
    <dbReference type="NCBI Taxonomy" id="2762238"/>
    <lineage>
        <taxon>Bacteria</taxon>
        <taxon>Pseudomonadati</taxon>
        <taxon>Pseudomonadota</taxon>
        <taxon>Gammaproteobacteria</taxon>
        <taxon>Moraxellales</taxon>
        <taxon>Moraxellaceae</taxon>
        <taxon>Psychrobacter</taxon>
    </lineage>
</organism>
<feature type="transmembrane region" description="Helical" evidence="1">
    <location>
        <begin position="75"/>
        <end position="95"/>
    </location>
</feature>
<name>A0ABR8RLG7_9GAMM</name>